<protein>
    <recommendedName>
        <fullName evidence="1">DUF6538 domain-containing protein</fullName>
    </recommendedName>
</protein>
<dbReference type="InterPro" id="IPR046668">
    <property type="entry name" value="DUF6538"/>
</dbReference>
<sequence length="139" mass="15515">MYLLRRGAVFHFSRKLPDSLKGVELVLASGSLKVGANGYLRFSLGTGNRREAGRLARRFAVEVDETLQALPPLSVPEIPSAWDGLGFWLLYRRLDQGRLHWPRADTGAVELSTAQWAMLVEGRPWTPLPALEKCTPTLM</sequence>
<accession>A0A3M8QNF9</accession>
<dbReference type="Pfam" id="PF05717">
    <property type="entry name" value="TnpB_IS66"/>
    <property type="match status" value="1"/>
</dbReference>
<dbReference type="OrthoDB" id="9801450at2"/>
<dbReference type="RefSeq" id="WP_123106174.1">
    <property type="nucleotide sequence ID" value="NZ_CP127527.1"/>
</dbReference>
<feature type="domain" description="DUF6538" evidence="1">
    <location>
        <begin position="2"/>
        <end position="70"/>
    </location>
</feature>
<dbReference type="InterPro" id="IPR008878">
    <property type="entry name" value="Transposase_IS66_Orf2"/>
</dbReference>
<dbReference type="EMBL" id="RIZI01000195">
    <property type="protein sequence ID" value="RNF57767.1"/>
    <property type="molecule type" value="Genomic_DNA"/>
</dbReference>
<dbReference type="AlphaFoldDB" id="A0A3M8QNF9"/>
<evidence type="ECO:0000313" key="2">
    <source>
        <dbReference type="EMBL" id="RNF57767.1"/>
    </source>
</evidence>
<dbReference type="PANTHER" id="PTHR36455">
    <property type="match status" value="1"/>
</dbReference>
<proteinExistence type="predicted"/>
<gene>
    <name evidence="2" type="ORF">EC580_14155</name>
</gene>
<dbReference type="PANTHER" id="PTHR36455:SF1">
    <property type="entry name" value="BLR8292 PROTEIN"/>
    <property type="match status" value="1"/>
</dbReference>
<comment type="caution">
    <text evidence="2">The sequence shown here is derived from an EMBL/GenBank/DDBJ whole genome shotgun (WGS) entry which is preliminary data.</text>
</comment>
<dbReference type="Pfam" id="PF20172">
    <property type="entry name" value="DUF6538"/>
    <property type="match status" value="1"/>
</dbReference>
<reference evidence="2" key="1">
    <citation type="submission" date="2018-10" db="EMBL/GenBank/DDBJ databases">
        <title>Acidithiobacillus sulfuriphilus sp. nov.: an extremely acidophilic sulfur-oxidizing chemolithotroph isolated from a neutral pH environment.</title>
        <authorList>
            <person name="Falagan C."/>
            <person name="Moya-Beltran A."/>
            <person name="Quatrini R."/>
            <person name="Johnson D.B."/>
        </authorList>
    </citation>
    <scope>NUCLEOTIDE SEQUENCE [LARGE SCALE GENOMIC DNA]</scope>
    <source>
        <strain evidence="2">CJ-2</strain>
    </source>
</reference>
<name>A0A3M8QNF9_9PROT</name>
<evidence type="ECO:0000259" key="1">
    <source>
        <dbReference type="Pfam" id="PF20172"/>
    </source>
</evidence>
<organism evidence="2">
    <name type="scientific">Acidithiobacillus sulfuriphilus</name>
    <dbReference type="NCBI Taxonomy" id="1867749"/>
    <lineage>
        <taxon>Bacteria</taxon>
        <taxon>Pseudomonadati</taxon>
        <taxon>Pseudomonadota</taxon>
        <taxon>Acidithiobacillia</taxon>
        <taxon>Acidithiobacillales</taxon>
        <taxon>Acidithiobacillaceae</taxon>
        <taxon>Acidithiobacillus</taxon>
    </lineage>
</organism>